<dbReference type="PANTHER" id="PTHR10237:SF14">
    <property type="entry name" value="MYND-TYPE DOMAIN-CONTAINING PROTEIN"/>
    <property type="match status" value="1"/>
</dbReference>
<evidence type="ECO:0000259" key="5">
    <source>
        <dbReference type="PROSITE" id="PS50865"/>
    </source>
</evidence>
<sequence length="690" mass="75466">MPSKCTSVALAHEGPSLNDLSDIPIAQGLPTFAELLHVAKLGFTPQDLGRKIASMLGIPNFFSPRGLKLCHQTFGDISAVLDTTFAQSRQQSAGNQAAADRVAVSVLAISTGMAHDTVLRNHFLGKAIMLLHSSIAREDVMALLGEVTHISDTEILLEIARRTSTILDSVELHWDQLEYVEKAACVLSHGTSAALACSDSAIQTHLSRVLEFLLRVVSRPHSTPLSFYHLLGFCATNAGYDGSALIFTENTVDFLVACTQSPHLETRMTGQVSLFMLDSMEQEAHLSETTPGSVRAQQVLAGYHREGQSHQTMCLKGDAQLSRLLERYTSQGDLPEIAKELSNLILQHEFMVRSSLQQDPELVDMTVACAAAVESKTGPTANVLRLALLLSQGELALQQASEFARASLELHPSVAFFYYVLAECHCPESGVASVLLAEKGLECSSMTDFVRRRLLLHSTFSSLRVVSALVGASKEVPRLQEAETLIGRGSRHAKTFVDAAQLDDPDLPMMTALNIVFDILKKGHTLTEDDIQDARERFTFVCDVARCTGQGFHPGVGYLFVTLDKLLDRMPHARSIWGSTVSRQPMKLTPNSISVAAHADPKAALDAWLTSLHNTPIEDLGSQIRGLDRSRRRHGTARLYSCASCCKTSVTLKQCARCQKARYCNSGCQKKHWKYHRAVCKADEVCEAEG</sequence>
<accession>A0AAD7FKZ4</accession>
<evidence type="ECO:0000256" key="4">
    <source>
        <dbReference type="PROSITE-ProRule" id="PRU00134"/>
    </source>
</evidence>
<dbReference type="InterPro" id="IPR024119">
    <property type="entry name" value="TF_DEAF-1"/>
</dbReference>
<evidence type="ECO:0000313" key="7">
    <source>
        <dbReference type="Proteomes" id="UP001221142"/>
    </source>
</evidence>
<proteinExistence type="predicted"/>
<name>A0AAD7FKZ4_9AGAR</name>
<protein>
    <recommendedName>
        <fullName evidence="5">MYND-type domain-containing protein</fullName>
    </recommendedName>
</protein>
<evidence type="ECO:0000313" key="6">
    <source>
        <dbReference type="EMBL" id="KAJ7625920.1"/>
    </source>
</evidence>
<reference evidence="6" key="1">
    <citation type="submission" date="2023-03" db="EMBL/GenBank/DDBJ databases">
        <title>Massive genome expansion in bonnet fungi (Mycena s.s.) driven by repeated elements and novel gene families across ecological guilds.</title>
        <authorList>
            <consortium name="Lawrence Berkeley National Laboratory"/>
            <person name="Harder C.B."/>
            <person name="Miyauchi S."/>
            <person name="Viragh M."/>
            <person name="Kuo A."/>
            <person name="Thoen E."/>
            <person name="Andreopoulos B."/>
            <person name="Lu D."/>
            <person name="Skrede I."/>
            <person name="Drula E."/>
            <person name="Henrissat B."/>
            <person name="Morin E."/>
            <person name="Kohler A."/>
            <person name="Barry K."/>
            <person name="LaButti K."/>
            <person name="Morin E."/>
            <person name="Salamov A."/>
            <person name="Lipzen A."/>
            <person name="Mereny Z."/>
            <person name="Hegedus B."/>
            <person name="Baldrian P."/>
            <person name="Stursova M."/>
            <person name="Weitz H."/>
            <person name="Taylor A."/>
            <person name="Grigoriev I.V."/>
            <person name="Nagy L.G."/>
            <person name="Martin F."/>
            <person name="Kauserud H."/>
        </authorList>
    </citation>
    <scope>NUCLEOTIDE SEQUENCE</scope>
    <source>
        <strain evidence="6">9284</strain>
    </source>
</reference>
<feature type="domain" description="MYND-type" evidence="5">
    <location>
        <begin position="642"/>
        <end position="680"/>
    </location>
</feature>
<keyword evidence="3" id="KW-0862">Zinc</keyword>
<dbReference type="GO" id="GO:0008270">
    <property type="term" value="F:zinc ion binding"/>
    <property type="evidence" value="ECO:0007669"/>
    <property type="project" value="UniProtKB-KW"/>
</dbReference>
<evidence type="ECO:0000256" key="3">
    <source>
        <dbReference type="ARBA" id="ARBA00022833"/>
    </source>
</evidence>
<dbReference type="PROSITE" id="PS01360">
    <property type="entry name" value="ZF_MYND_1"/>
    <property type="match status" value="1"/>
</dbReference>
<dbReference type="Gene3D" id="6.10.140.2220">
    <property type="match status" value="1"/>
</dbReference>
<evidence type="ECO:0000256" key="1">
    <source>
        <dbReference type="ARBA" id="ARBA00022723"/>
    </source>
</evidence>
<dbReference type="InterPro" id="IPR002893">
    <property type="entry name" value="Znf_MYND"/>
</dbReference>
<dbReference type="PROSITE" id="PS50865">
    <property type="entry name" value="ZF_MYND_2"/>
    <property type="match status" value="1"/>
</dbReference>
<dbReference type="GO" id="GO:0000981">
    <property type="term" value="F:DNA-binding transcription factor activity, RNA polymerase II-specific"/>
    <property type="evidence" value="ECO:0007669"/>
    <property type="project" value="TreeGrafter"/>
</dbReference>
<keyword evidence="7" id="KW-1185">Reference proteome</keyword>
<dbReference type="Proteomes" id="UP001221142">
    <property type="component" value="Unassembled WGS sequence"/>
</dbReference>
<dbReference type="AlphaFoldDB" id="A0AAD7FKZ4"/>
<dbReference type="SUPFAM" id="SSF144232">
    <property type="entry name" value="HIT/MYND zinc finger-like"/>
    <property type="match status" value="1"/>
</dbReference>
<gene>
    <name evidence="6" type="ORF">FB45DRAFT_922629</name>
</gene>
<keyword evidence="2 4" id="KW-0863">Zinc-finger</keyword>
<dbReference type="EMBL" id="JARKIF010000012">
    <property type="protein sequence ID" value="KAJ7625920.1"/>
    <property type="molecule type" value="Genomic_DNA"/>
</dbReference>
<dbReference type="Pfam" id="PF01753">
    <property type="entry name" value="zf-MYND"/>
    <property type="match status" value="1"/>
</dbReference>
<keyword evidence="1" id="KW-0479">Metal-binding</keyword>
<evidence type="ECO:0000256" key="2">
    <source>
        <dbReference type="ARBA" id="ARBA00022771"/>
    </source>
</evidence>
<dbReference type="PANTHER" id="PTHR10237">
    <property type="entry name" value="DEFORMED EPIDERMAL AUTOREGULATORY FACTOR 1 HOMOLOG SUPPRESSIN"/>
    <property type="match status" value="1"/>
</dbReference>
<comment type="caution">
    <text evidence="6">The sequence shown here is derived from an EMBL/GenBank/DDBJ whole genome shotgun (WGS) entry which is preliminary data.</text>
</comment>
<organism evidence="6 7">
    <name type="scientific">Roridomyces roridus</name>
    <dbReference type="NCBI Taxonomy" id="1738132"/>
    <lineage>
        <taxon>Eukaryota</taxon>
        <taxon>Fungi</taxon>
        <taxon>Dikarya</taxon>
        <taxon>Basidiomycota</taxon>
        <taxon>Agaricomycotina</taxon>
        <taxon>Agaricomycetes</taxon>
        <taxon>Agaricomycetidae</taxon>
        <taxon>Agaricales</taxon>
        <taxon>Marasmiineae</taxon>
        <taxon>Mycenaceae</taxon>
        <taxon>Roridomyces</taxon>
    </lineage>
</organism>
<dbReference type="GO" id="GO:0005634">
    <property type="term" value="C:nucleus"/>
    <property type="evidence" value="ECO:0007669"/>
    <property type="project" value="TreeGrafter"/>
</dbReference>